<dbReference type="InterPro" id="IPR046342">
    <property type="entry name" value="CBS_dom_sf"/>
</dbReference>
<evidence type="ECO:0000259" key="3">
    <source>
        <dbReference type="PROSITE" id="PS51371"/>
    </source>
</evidence>
<dbReference type="InterPro" id="IPR000644">
    <property type="entry name" value="CBS_dom"/>
</dbReference>
<dbReference type="InterPro" id="IPR051257">
    <property type="entry name" value="Diverse_CBS-Domain"/>
</dbReference>
<reference evidence="4" key="2">
    <citation type="submission" date="2018-03" db="EMBL/GenBank/DDBJ databases">
        <title>The Triticum urartu genome reveals the dynamic nature of wheat genome evolution.</title>
        <authorList>
            <person name="Ling H."/>
            <person name="Ma B."/>
            <person name="Shi X."/>
            <person name="Liu H."/>
            <person name="Dong L."/>
            <person name="Sun H."/>
            <person name="Cao Y."/>
            <person name="Gao Q."/>
            <person name="Zheng S."/>
            <person name="Li Y."/>
            <person name="Yu Y."/>
            <person name="Du H."/>
            <person name="Qi M."/>
            <person name="Li Y."/>
            <person name="Yu H."/>
            <person name="Cui Y."/>
            <person name="Wang N."/>
            <person name="Chen C."/>
            <person name="Wu H."/>
            <person name="Zhao Y."/>
            <person name="Zhang J."/>
            <person name="Li Y."/>
            <person name="Zhou W."/>
            <person name="Zhang B."/>
            <person name="Hu W."/>
            <person name="Eijk M."/>
            <person name="Tang J."/>
            <person name="Witsenboer H."/>
            <person name="Zhao S."/>
            <person name="Li Z."/>
            <person name="Zhang A."/>
            <person name="Wang D."/>
            <person name="Liang C."/>
        </authorList>
    </citation>
    <scope>NUCLEOTIDE SEQUENCE [LARGE SCALE GENOMIC DNA]</scope>
    <source>
        <strain evidence="4">cv. G1812</strain>
    </source>
</reference>
<evidence type="ECO:0000256" key="2">
    <source>
        <dbReference type="PROSITE-ProRule" id="PRU00703"/>
    </source>
</evidence>
<name>A0A8R7PZY0_TRIUA</name>
<evidence type="ECO:0000256" key="1">
    <source>
        <dbReference type="ARBA" id="ARBA00023122"/>
    </source>
</evidence>
<dbReference type="AlphaFoldDB" id="A0A8R7PZY0"/>
<dbReference type="Gramene" id="TuG1812G0400000619.01.T03">
    <property type="protein sequence ID" value="TuG1812G0400000619.01.T03"/>
    <property type="gene ID" value="TuG1812G0400000619.01"/>
</dbReference>
<evidence type="ECO:0000313" key="5">
    <source>
        <dbReference type="Proteomes" id="UP000015106"/>
    </source>
</evidence>
<dbReference type="PROSITE" id="PS51371">
    <property type="entry name" value="CBS"/>
    <property type="match status" value="1"/>
</dbReference>
<dbReference type="SUPFAM" id="SSF54631">
    <property type="entry name" value="CBS-domain pair"/>
    <property type="match status" value="1"/>
</dbReference>
<dbReference type="Pfam" id="PF00571">
    <property type="entry name" value="CBS"/>
    <property type="match status" value="1"/>
</dbReference>
<accession>A0A8R7PZY0</accession>
<evidence type="ECO:0000313" key="4">
    <source>
        <dbReference type="EnsemblPlants" id="TuG1812G0400000619.01.T03"/>
    </source>
</evidence>
<dbReference type="EnsemblPlants" id="TuG1812G0400000619.01.T03">
    <property type="protein sequence ID" value="TuG1812G0400000619.01.T03"/>
    <property type="gene ID" value="TuG1812G0400000619.01"/>
</dbReference>
<organism evidence="4 5">
    <name type="scientific">Triticum urartu</name>
    <name type="common">Red wild einkorn</name>
    <name type="synonym">Crithodium urartu</name>
    <dbReference type="NCBI Taxonomy" id="4572"/>
    <lineage>
        <taxon>Eukaryota</taxon>
        <taxon>Viridiplantae</taxon>
        <taxon>Streptophyta</taxon>
        <taxon>Embryophyta</taxon>
        <taxon>Tracheophyta</taxon>
        <taxon>Spermatophyta</taxon>
        <taxon>Magnoliopsida</taxon>
        <taxon>Liliopsida</taxon>
        <taxon>Poales</taxon>
        <taxon>Poaceae</taxon>
        <taxon>BOP clade</taxon>
        <taxon>Pooideae</taxon>
        <taxon>Triticodae</taxon>
        <taxon>Triticeae</taxon>
        <taxon>Triticinae</taxon>
        <taxon>Triticum</taxon>
    </lineage>
</organism>
<dbReference type="Proteomes" id="UP000015106">
    <property type="component" value="Chromosome 4"/>
</dbReference>
<reference evidence="4" key="3">
    <citation type="submission" date="2022-06" db="UniProtKB">
        <authorList>
            <consortium name="EnsemblPlants"/>
        </authorList>
    </citation>
    <scope>IDENTIFICATION</scope>
</reference>
<dbReference type="PANTHER" id="PTHR43080:SF2">
    <property type="entry name" value="CBS DOMAIN-CONTAINING PROTEIN"/>
    <property type="match status" value="1"/>
</dbReference>
<dbReference type="Gene3D" id="3.10.580.10">
    <property type="entry name" value="CBS-domain"/>
    <property type="match status" value="1"/>
</dbReference>
<dbReference type="PANTHER" id="PTHR43080">
    <property type="entry name" value="CBS DOMAIN-CONTAINING PROTEIN CBSX3, MITOCHONDRIAL"/>
    <property type="match status" value="1"/>
</dbReference>
<keyword evidence="1 2" id="KW-0129">CBS domain</keyword>
<protein>
    <recommendedName>
        <fullName evidence="3">CBS domain-containing protein</fullName>
    </recommendedName>
</protein>
<gene>
    <name evidence="4" type="primary">LOC125550549</name>
</gene>
<dbReference type="SMART" id="SM00116">
    <property type="entry name" value="CBS"/>
    <property type="match status" value="1"/>
</dbReference>
<keyword evidence="5" id="KW-1185">Reference proteome</keyword>
<reference evidence="5" key="1">
    <citation type="journal article" date="2013" name="Nature">
        <title>Draft genome of the wheat A-genome progenitor Triticum urartu.</title>
        <authorList>
            <person name="Ling H.Q."/>
            <person name="Zhao S."/>
            <person name="Liu D."/>
            <person name="Wang J."/>
            <person name="Sun H."/>
            <person name="Zhang C."/>
            <person name="Fan H."/>
            <person name="Li D."/>
            <person name="Dong L."/>
            <person name="Tao Y."/>
            <person name="Gao C."/>
            <person name="Wu H."/>
            <person name="Li Y."/>
            <person name="Cui Y."/>
            <person name="Guo X."/>
            <person name="Zheng S."/>
            <person name="Wang B."/>
            <person name="Yu K."/>
            <person name="Liang Q."/>
            <person name="Yang W."/>
            <person name="Lou X."/>
            <person name="Chen J."/>
            <person name="Feng M."/>
            <person name="Jian J."/>
            <person name="Zhang X."/>
            <person name="Luo G."/>
            <person name="Jiang Y."/>
            <person name="Liu J."/>
            <person name="Wang Z."/>
            <person name="Sha Y."/>
            <person name="Zhang B."/>
            <person name="Wu H."/>
            <person name="Tang D."/>
            <person name="Shen Q."/>
            <person name="Xue P."/>
            <person name="Zou S."/>
            <person name="Wang X."/>
            <person name="Liu X."/>
            <person name="Wang F."/>
            <person name="Yang Y."/>
            <person name="An X."/>
            <person name="Dong Z."/>
            <person name="Zhang K."/>
            <person name="Zhang X."/>
            <person name="Luo M.C."/>
            <person name="Dvorak J."/>
            <person name="Tong Y."/>
            <person name="Wang J."/>
            <person name="Yang H."/>
            <person name="Li Z."/>
            <person name="Wang D."/>
            <person name="Zhang A."/>
            <person name="Wang J."/>
        </authorList>
    </citation>
    <scope>NUCLEOTIDE SEQUENCE</scope>
    <source>
        <strain evidence="5">cv. G1812</strain>
    </source>
</reference>
<feature type="domain" description="CBS" evidence="3">
    <location>
        <begin position="67"/>
        <end position="126"/>
    </location>
</feature>
<sequence>MQRAIQAIGSHGSVLKSAVLQHISVVKPAMLPAVFPRFMSVSSAQIEESGFESSTVADILKSKGKSADGSWLWCTTDDSVYDAVKSMTQHNVGALVVVKPGEDKSIAGIVTERDYLRKIIVQGRSSKSTKVGDIMTEEVRSYHVLNFFRGCSDFLCAPYTLNKISTKTLVISM</sequence>
<proteinExistence type="predicted"/>